<feature type="transmembrane region" description="Helical" evidence="8">
    <location>
        <begin position="327"/>
        <end position="344"/>
    </location>
</feature>
<keyword evidence="3" id="KW-1003">Cell membrane</keyword>
<evidence type="ECO:0000256" key="5">
    <source>
        <dbReference type="ARBA" id="ARBA00022692"/>
    </source>
</evidence>
<dbReference type="Proteomes" id="UP001165740">
    <property type="component" value="Chromosome 3"/>
</dbReference>
<evidence type="ECO:0000256" key="3">
    <source>
        <dbReference type="ARBA" id="ARBA00022475"/>
    </source>
</evidence>
<dbReference type="OrthoDB" id="10254418at2759"/>
<feature type="transmembrane region" description="Helical" evidence="8">
    <location>
        <begin position="183"/>
        <end position="203"/>
    </location>
</feature>
<feature type="transmembrane region" description="Helical" evidence="8">
    <location>
        <begin position="388"/>
        <end position="412"/>
    </location>
</feature>
<organism evidence="9 10">
    <name type="scientific">Biomphalaria glabrata</name>
    <name type="common">Bloodfluke planorb</name>
    <name type="synonym">Freshwater snail</name>
    <dbReference type="NCBI Taxonomy" id="6526"/>
    <lineage>
        <taxon>Eukaryota</taxon>
        <taxon>Metazoa</taxon>
        <taxon>Spiralia</taxon>
        <taxon>Lophotrochozoa</taxon>
        <taxon>Mollusca</taxon>
        <taxon>Gastropoda</taxon>
        <taxon>Heterobranchia</taxon>
        <taxon>Euthyneura</taxon>
        <taxon>Panpulmonata</taxon>
        <taxon>Hygrophila</taxon>
        <taxon>Lymnaeoidea</taxon>
        <taxon>Planorbidae</taxon>
        <taxon>Biomphalaria</taxon>
    </lineage>
</organism>
<dbReference type="InterPro" id="IPR007272">
    <property type="entry name" value="Sulf_transp_TsuA/YedE"/>
</dbReference>
<proteinExistence type="predicted"/>
<dbReference type="GeneID" id="106061817"/>
<evidence type="ECO:0000256" key="4">
    <source>
        <dbReference type="ARBA" id="ARBA00022519"/>
    </source>
</evidence>
<protein>
    <submittedName>
        <fullName evidence="10">Uncharacterized protein LOC106061817 isoform X1</fullName>
    </submittedName>
</protein>
<keyword evidence="7 8" id="KW-0472">Membrane</keyword>
<evidence type="ECO:0000256" key="2">
    <source>
        <dbReference type="ARBA" id="ARBA00022448"/>
    </source>
</evidence>
<feature type="transmembrane region" description="Helical" evidence="8">
    <location>
        <begin position="147"/>
        <end position="171"/>
    </location>
</feature>
<dbReference type="RefSeq" id="XP_013075483.2">
    <property type="nucleotide sequence ID" value="XM_013220029.2"/>
</dbReference>
<keyword evidence="9" id="KW-1185">Reference proteome</keyword>
<evidence type="ECO:0000313" key="9">
    <source>
        <dbReference type="Proteomes" id="UP001165740"/>
    </source>
</evidence>
<dbReference type="PANTHER" id="PTHR30574:SF1">
    <property type="entry name" value="SULPHUR TRANSPORT DOMAIN-CONTAINING PROTEIN"/>
    <property type="match status" value="1"/>
</dbReference>
<evidence type="ECO:0000256" key="6">
    <source>
        <dbReference type="ARBA" id="ARBA00022989"/>
    </source>
</evidence>
<name>A0A9U8E7Y8_BIOGL</name>
<sequence length="420" mass="45260">MFCYISKSMKCECRIVFRDNKDISPPVMSTRPEDLHLRLKTDLDPDIDKEDLDMPPQQTDSNLLLQLGISALSGILFGISIEKGRVFEPQMIRNQMLFSNFTMLKMFLSASATGMIAFSLLTMIPATSKKMKLALIEFFSGLRTKGFASAAVGGGLLGVGMTLSGACPGMVLAQVGAGVPNSVYTMLGGFCGVYLYALSEPVLTPMFRPARKSRYDTLNEYMSTPYFILACPLAAILGLAVFTVEVLYPWHTQVEISGSGILGSRAWPPYVAGMIIGCLQIPTVLSVQDTLGSATSYVTIGSQILVLKPLQKTFEYMKKYMRGLGNWWQVFYVSGAILGARLSASASDTIGTVEGIGHWYSFFGGLVMLYGSRLAGGCTSGHGLSGMGLLALISFVAVPSMFAGGISTAFLMKYGLGVTM</sequence>
<feature type="transmembrane region" description="Helical" evidence="8">
    <location>
        <begin position="356"/>
        <end position="376"/>
    </location>
</feature>
<accession>A0A9U8E7Y8</accession>
<keyword evidence="4" id="KW-0997">Cell inner membrane</keyword>
<evidence type="ECO:0000256" key="7">
    <source>
        <dbReference type="ARBA" id="ARBA00023136"/>
    </source>
</evidence>
<dbReference type="OMA" id="RRSMIGI"/>
<comment type="subcellular location">
    <subcellularLocation>
        <location evidence="1">Cell inner membrane</location>
        <topology evidence="1">Multi-pass membrane protein</topology>
    </subcellularLocation>
</comment>
<keyword evidence="5 8" id="KW-0812">Transmembrane</keyword>
<dbReference type="AlphaFoldDB" id="A0A9U8E7Y8"/>
<dbReference type="GO" id="GO:0005886">
    <property type="term" value="C:plasma membrane"/>
    <property type="evidence" value="ECO:0007669"/>
    <property type="project" value="UniProtKB-SubCell"/>
</dbReference>
<evidence type="ECO:0000256" key="8">
    <source>
        <dbReference type="SAM" id="Phobius"/>
    </source>
</evidence>
<evidence type="ECO:0000256" key="1">
    <source>
        <dbReference type="ARBA" id="ARBA00004429"/>
    </source>
</evidence>
<feature type="transmembrane region" description="Helical" evidence="8">
    <location>
        <begin position="224"/>
        <end position="247"/>
    </location>
</feature>
<keyword evidence="2" id="KW-0813">Transport</keyword>
<gene>
    <name evidence="10" type="primary">LOC106061817</name>
</gene>
<dbReference type="PANTHER" id="PTHR30574">
    <property type="entry name" value="INNER MEMBRANE PROTEIN YEDE"/>
    <property type="match status" value="1"/>
</dbReference>
<keyword evidence="6 8" id="KW-1133">Transmembrane helix</keyword>
<dbReference type="KEGG" id="bgt:106061817"/>
<reference evidence="10" key="1">
    <citation type="submission" date="2025-08" db="UniProtKB">
        <authorList>
            <consortium name="RefSeq"/>
        </authorList>
    </citation>
    <scope>IDENTIFICATION</scope>
</reference>
<feature type="transmembrane region" description="Helical" evidence="8">
    <location>
        <begin position="101"/>
        <end position="126"/>
    </location>
</feature>
<evidence type="ECO:0000313" key="10">
    <source>
        <dbReference type="RefSeq" id="XP_013075483.2"/>
    </source>
</evidence>
<dbReference type="Pfam" id="PF04143">
    <property type="entry name" value="Sulf_transp"/>
    <property type="match status" value="1"/>
</dbReference>